<feature type="region of interest" description="Disordered" evidence="1">
    <location>
        <begin position="55"/>
        <end position="108"/>
    </location>
</feature>
<reference evidence="3" key="1">
    <citation type="submission" date="2014-03" db="EMBL/GenBank/DDBJ databases">
        <authorList>
            <person name="Aksoy S."/>
            <person name="Warren W."/>
            <person name="Wilson R.K."/>
        </authorList>
    </citation>
    <scope>NUCLEOTIDE SEQUENCE [LARGE SCALE GENOMIC DNA]</scope>
    <source>
        <strain evidence="3">IAEA</strain>
    </source>
</reference>
<dbReference type="AlphaFoldDB" id="A0A1A9Z285"/>
<protein>
    <submittedName>
        <fullName evidence="2">Uncharacterized protein</fullName>
    </submittedName>
</protein>
<dbReference type="EnsemblMetazoa" id="GPAI001502-RA">
    <property type="protein sequence ID" value="GPAI001502-PA"/>
    <property type="gene ID" value="GPAI001502"/>
</dbReference>
<proteinExistence type="predicted"/>
<evidence type="ECO:0000313" key="2">
    <source>
        <dbReference type="EnsemblMetazoa" id="GPAI001502-PA"/>
    </source>
</evidence>
<reference evidence="2" key="2">
    <citation type="submission" date="2020-05" db="UniProtKB">
        <authorList>
            <consortium name="EnsemblMetazoa"/>
        </authorList>
    </citation>
    <scope>IDENTIFICATION</scope>
    <source>
        <strain evidence="2">IAEA</strain>
    </source>
</reference>
<feature type="compositionally biased region" description="Basic residues" evidence="1">
    <location>
        <begin position="209"/>
        <end position="218"/>
    </location>
</feature>
<sequence>MKVKVEYYSTSNLRLRSVHSNLRKDYEAMKPQIKSVDLGKKCEAVIGFTQSTRKSCRPRPEIKGHLKAHKPCGTVPDPLKRSTRIQRSPEQLGGKTTPERSQSSPPILQDKSLMIRKSENSFIELGEKIGELIEMMAPTPSAPVKRTIHQPMRDLVDMLAVLHKKAAKKLGNQMPKKTVRDGTTQTERGSKVNAVKRLREEGSAATTPAKKKSGRAMG</sequence>
<name>A0A1A9Z285_GLOPL</name>
<keyword evidence="3" id="KW-1185">Reference proteome</keyword>
<dbReference type="VEuPathDB" id="VectorBase:GPAI001502"/>
<dbReference type="Proteomes" id="UP000092445">
    <property type="component" value="Unassembled WGS sequence"/>
</dbReference>
<organism evidence="2 3">
    <name type="scientific">Glossina pallidipes</name>
    <name type="common">Tsetse fly</name>
    <dbReference type="NCBI Taxonomy" id="7398"/>
    <lineage>
        <taxon>Eukaryota</taxon>
        <taxon>Metazoa</taxon>
        <taxon>Ecdysozoa</taxon>
        <taxon>Arthropoda</taxon>
        <taxon>Hexapoda</taxon>
        <taxon>Insecta</taxon>
        <taxon>Pterygota</taxon>
        <taxon>Neoptera</taxon>
        <taxon>Endopterygota</taxon>
        <taxon>Diptera</taxon>
        <taxon>Brachycera</taxon>
        <taxon>Muscomorpha</taxon>
        <taxon>Hippoboscoidea</taxon>
        <taxon>Glossinidae</taxon>
        <taxon>Glossina</taxon>
    </lineage>
</organism>
<evidence type="ECO:0000256" key="1">
    <source>
        <dbReference type="SAM" id="MobiDB-lite"/>
    </source>
</evidence>
<evidence type="ECO:0000313" key="3">
    <source>
        <dbReference type="Proteomes" id="UP000092445"/>
    </source>
</evidence>
<feature type="region of interest" description="Disordered" evidence="1">
    <location>
        <begin position="170"/>
        <end position="218"/>
    </location>
</feature>
<accession>A0A1A9Z285</accession>